<evidence type="ECO:0000313" key="1">
    <source>
        <dbReference type="EMBL" id="PWN46646.1"/>
    </source>
</evidence>
<protein>
    <submittedName>
        <fullName evidence="1">Uncharacterized protein</fullName>
    </submittedName>
</protein>
<sequence length="159" mass="18040">MNMRRASLPSFLFLFPFPSLNAHPTLSRLPPLPSLPSLRDPDSRSLPIAFLSLSLSLPLPFSPLPTFKDTSFEHIAGPAMRLLKSVIPFHPPRRRSTKNKRLTKPFPSLFSHPLLASTLLSAIRFYFPEGKITTTWQRVRPPLVTAKEGTRCDPTYHQR</sequence>
<dbReference type="Proteomes" id="UP000245626">
    <property type="component" value="Unassembled WGS sequence"/>
</dbReference>
<proteinExistence type="predicted"/>
<organism evidence="1 2">
    <name type="scientific">Violaceomyces palustris</name>
    <dbReference type="NCBI Taxonomy" id="1673888"/>
    <lineage>
        <taxon>Eukaryota</taxon>
        <taxon>Fungi</taxon>
        <taxon>Dikarya</taxon>
        <taxon>Basidiomycota</taxon>
        <taxon>Ustilaginomycotina</taxon>
        <taxon>Ustilaginomycetes</taxon>
        <taxon>Violaceomycetales</taxon>
        <taxon>Violaceomycetaceae</taxon>
        <taxon>Violaceomyces</taxon>
    </lineage>
</organism>
<evidence type="ECO:0000313" key="2">
    <source>
        <dbReference type="Proteomes" id="UP000245626"/>
    </source>
</evidence>
<keyword evidence="2" id="KW-1185">Reference proteome</keyword>
<reference evidence="1 2" key="1">
    <citation type="journal article" date="2018" name="Mol. Biol. Evol.">
        <title>Broad Genomic Sampling Reveals a Smut Pathogenic Ancestry of the Fungal Clade Ustilaginomycotina.</title>
        <authorList>
            <person name="Kijpornyongpan T."/>
            <person name="Mondo S.J."/>
            <person name="Barry K."/>
            <person name="Sandor L."/>
            <person name="Lee J."/>
            <person name="Lipzen A."/>
            <person name="Pangilinan J."/>
            <person name="LaButti K."/>
            <person name="Hainaut M."/>
            <person name="Henrissat B."/>
            <person name="Grigoriev I.V."/>
            <person name="Spatafora J.W."/>
            <person name="Aime M.C."/>
        </authorList>
    </citation>
    <scope>NUCLEOTIDE SEQUENCE [LARGE SCALE GENOMIC DNA]</scope>
    <source>
        <strain evidence="1 2">SA 807</strain>
    </source>
</reference>
<gene>
    <name evidence="1" type="ORF">IE53DRAFT_391185</name>
</gene>
<name>A0ACD0NLG7_9BASI</name>
<dbReference type="EMBL" id="KZ820807">
    <property type="protein sequence ID" value="PWN46646.1"/>
    <property type="molecule type" value="Genomic_DNA"/>
</dbReference>
<accession>A0ACD0NLG7</accession>